<reference evidence="3" key="1">
    <citation type="journal article" date="2019" name="Int. J. Syst. Evol. Microbiol.">
        <title>The Global Catalogue of Microorganisms (GCM) 10K type strain sequencing project: providing services to taxonomists for standard genome sequencing and annotation.</title>
        <authorList>
            <consortium name="The Broad Institute Genomics Platform"/>
            <consortium name="The Broad Institute Genome Sequencing Center for Infectious Disease"/>
            <person name="Wu L."/>
            <person name="Ma J."/>
        </authorList>
    </citation>
    <scope>NUCLEOTIDE SEQUENCE [LARGE SCALE GENOMIC DNA]</scope>
    <source>
        <strain evidence="3">CCM 7491</strain>
    </source>
</reference>
<feature type="domain" description="TniQ" evidence="1">
    <location>
        <begin position="7"/>
        <end position="132"/>
    </location>
</feature>
<comment type="caution">
    <text evidence="2">The sequence shown here is derived from an EMBL/GenBank/DDBJ whole genome shotgun (WGS) entry which is preliminary data.</text>
</comment>
<protein>
    <submittedName>
        <fullName evidence="2">TniQ family protein</fullName>
    </submittedName>
</protein>
<sequence>MARLPQILPPRRGESVHGFVRRLAEVNGITLSAIMRWAEIGRIRPVSEDRLWANLATAAGTSVEALTKMRWLPANVPGANGAIRFMGHAIRPSHLSRGEMKVCPACIRSGGTIREVWSVSQITCCPQHGCLLIDSCNACARQLKYHSAGAEDAWSCVCGHELADLPIIPASELTLAAARLLYPVVGRTEVTGYISLAKTKDEVPAPFDTLELNDLLAAMDLIGTVATTPAEEDRPAEHTFLPYGLTGPSRVPGDFIRRAEAAVEIMLGWPESWHNILDELASRSPPQASRLEDRAVLATRMGRRCLAPDRGIDGIPLQIIARETRRWLAENKGIVRHKRHRTSESARARVLARTMNARIIAQELGIKYYVADFRRIYDETIDAMEAEGCAQPAKQLGDTLLTRVKARWDEYQRTVSSVVASDLIEGGSKERRLAGWDHVDLILPANEFEGLARKRKSVYRMNDIETILTRIRSIAVKVDTLTAYHPLTTEVMRKVLSPHYNKTAILLDVMSGRLPTYCTVNNPKLCDLYADLSLANRIGVANRAIALDTADAMIPARPLNNMVSILWGANHRLGIKESRALRQNGQIRFEVETLWNPTEQRSHPSYSYSVRDVIQHFSASLGPSYIDELDKHLIRQAD</sequence>
<dbReference type="EMBL" id="JBHRVU010000004">
    <property type="protein sequence ID" value="MFC3442359.1"/>
    <property type="molecule type" value="Genomic_DNA"/>
</dbReference>
<evidence type="ECO:0000313" key="2">
    <source>
        <dbReference type="EMBL" id="MFC3442359.1"/>
    </source>
</evidence>
<accession>A0ABV7NIW3</accession>
<name>A0ABV7NIW3_9SPHN</name>
<evidence type="ECO:0000313" key="3">
    <source>
        <dbReference type="Proteomes" id="UP001595681"/>
    </source>
</evidence>
<dbReference type="InterPro" id="IPR009492">
    <property type="entry name" value="TniQ"/>
</dbReference>
<evidence type="ECO:0000259" key="1">
    <source>
        <dbReference type="Pfam" id="PF06527"/>
    </source>
</evidence>
<dbReference type="Proteomes" id="UP001595681">
    <property type="component" value="Unassembled WGS sequence"/>
</dbReference>
<dbReference type="Pfam" id="PF06527">
    <property type="entry name" value="TniQ"/>
    <property type="match status" value="1"/>
</dbReference>
<keyword evidence="3" id="KW-1185">Reference proteome</keyword>
<proteinExistence type="predicted"/>
<gene>
    <name evidence="2" type="ORF">ACFOKF_14380</name>
</gene>
<organism evidence="2 3">
    <name type="scientific">Sphingobium rhizovicinum</name>
    <dbReference type="NCBI Taxonomy" id="432308"/>
    <lineage>
        <taxon>Bacteria</taxon>
        <taxon>Pseudomonadati</taxon>
        <taxon>Pseudomonadota</taxon>
        <taxon>Alphaproteobacteria</taxon>
        <taxon>Sphingomonadales</taxon>
        <taxon>Sphingomonadaceae</taxon>
        <taxon>Sphingobium</taxon>
    </lineage>
</organism>
<dbReference type="RefSeq" id="WP_380796460.1">
    <property type="nucleotide sequence ID" value="NZ_JBHRVU010000004.1"/>
</dbReference>